<evidence type="ECO:0000259" key="1">
    <source>
        <dbReference type="SMART" id="SM00901"/>
    </source>
</evidence>
<dbReference type="Pfam" id="PF08867">
    <property type="entry name" value="FRG"/>
    <property type="match status" value="1"/>
</dbReference>
<evidence type="ECO:0000313" key="2">
    <source>
        <dbReference type="EMBL" id="SKA74434.1"/>
    </source>
</evidence>
<dbReference type="GeneID" id="93336827"/>
<dbReference type="InterPro" id="IPR014966">
    <property type="entry name" value="FRG-dom"/>
</dbReference>
<dbReference type="EMBL" id="FUYF01000001">
    <property type="protein sequence ID" value="SKA74434.1"/>
    <property type="molecule type" value="Genomic_DNA"/>
</dbReference>
<dbReference type="OrthoDB" id="9816036at2"/>
<sequence length="311" mass="35349">MQEMSISTVDEYVKAICDIRKTFHKEYPMVNEVPLFRGQADVSYELLPSIARGRHSEIDITIFNEERNLLEMAKYKLPSIFTDDLKPIELLALAQHHGIPTRLLDVTENALVALYFACASCGDKDGEVIVFKENSKSVTNYPILQAVADSCRLCEGTWTFATDFVKKAMSFNYFAEQRYLAQVLDKKFDEQPANGIPTQFDIWIDGLLKEPLFIYAPFTSIRQKMQQGRYILFPNRIGYDHNGTVIISQEIAAIPKDHNSITMKIQINSASKAQILSDLRLFGISRESLFADSTDTVCEEITKDAYNTIND</sequence>
<accession>A0A1T4WAT4</accession>
<gene>
    <name evidence="2" type="ORF">SAMN02745178_00331</name>
</gene>
<name>A0A1T4WAT4_9FIRM</name>
<evidence type="ECO:0000313" key="3">
    <source>
        <dbReference type="Proteomes" id="UP000190286"/>
    </source>
</evidence>
<protein>
    <submittedName>
        <fullName evidence="2">FRG domain-containing protein</fullName>
    </submittedName>
</protein>
<dbReference type="AlphaFoldDB" id="A0A1T4WAT4"/>
<reference evidence="2 3" key="1">
    <citation type="submission" date="2017-02" db="EMBL/GenBank/DDBJ databases">
        <authorList>
            <person name="Peterson S.W."/>
        </authorList>
    </citation>
    <scope>NUCLEOTIDE SEQUENCE [LARGE SCALE GENOMIC DNA]</scope>
    <source>
        <strain evidence="2 3">ATCC 27749</strain>
    </source>
</reference>
<keyword evidence="3" id="KW-1185">Reference proteome</keyword>
<dbReference type="SMART" id="SM00901">
    <property type="entry name" value="FRG"/>
    <property type="match status" value="1"/>
</dbReference>
<feature type="domain" description="FRG" evidence="1">
    <location>
        <begin position="30"/>
        <end position="129"/>
    </location>
</feature>
<dbReference type="STRING" id="745368.SAMN02745178_00331"/>
<organism evidence="2 3">
    <name type="scientific">Gemmiger formicilis</name>
    <dbReference type="NCBI Taxonomy" id="745368"/>
    <lineage>
        <taxon>Bacteria</taxon>
        <taxon>Bacillati</taxon>
        <taxon>Bacillota</taxon>
        <taxon>Clostridia</taxon>
        <taxon>Eubacteriales</taxon>
        <taxon>Gemmiger</taxon>
    </lineage>
</organism>
<dbReference type="Proteomes" id="UP000190286">
    <property type="component" value="Unassembled WGS sequence"/>
</dbReference>
<dbReference type="RefSeq" id="WP_078783341.1">
    <property type="nucleotide sequence ID" value="NZ_FUYF01000001.1"/>
</dbReference>
<proteinExistence type="predicted"/>